<organism evidence="1 2">
    <name type="scientific">Candidatus Competibacter denitrificans Run_A_D11</name>
    <dbReference type="NCBI Taxonomy" id="1400863"/>
    <lineage>
        <taxon>Bacteria</taxon>
        <taxon>Pseudomonadati</taxon>
        <taxon>Pseudomonadota</taxon>
        <taxon>Gammaproteobacteria</taxon>
        <taxon>Candidatus Competibacteraceae</taxon>
        <taxon>Candidatus Competibacter</taxon>
    </lineage>
</organism>
<comment type="caution">
    <text evidence="1">The sequence shown here is derived from an EMBL/GenBank/DDBJ whole genome shotgun (WGS) entry which is preliminary data.</text>
</comment>
<dbReference type="PIRSF" id="PIRSF016481">
    <property type="entry name" value="Pilus_assembly_PilP"/>
    <property type="match status" value="1"/>
</dbReference>
<evidence type="ECO:0000313" key="1">
    <source>
        <dbReference type="EMBL" id="CDI02064.1"/>
    </source>
</evidence>
<protein>
    <submittedName>
        <fullName evidence="1">Pilus assembly protein PilP</fullName>
    </submittedName>
</protein>
<dbReference type="EMBL" id="CBTJ020000030">
    <property type="protein sequence ID" value="CDI02064.1"/>
    <property type="molecule type" value="Genomic_DNA"/>
</dbReference>
<name>W6M661_9GAMM</name>
<reference evidence="1" key="2">
    <citation type="submission" date="2014-03" db="EMBL/GenBank/DDBJ databases">
        <title>Candidatus Competibacter-lineage genomes retrieved from metagenomes reveal functional metabolic diversity.</title>
        <authorList>
            <person name="McIlroy S.J."/>
            <person name="Albertsen M."/>
            <person name="Andresen E.K."/>
            <person name="Saunders A.M."/>
            <person name="Kristiansen R."/>
            <person name="Stokholm-Bjerregaard M."/>
            <person name="Nielsen K.L."/>
            <person name="Nielsen P.H."/>
        </authorList>
    </citation>
    <scope>NUCLEOTIDE SEQUENCE</scope>
    <source>
        <strain evidence="1">Run_A_D11</strain>
    </source>
</reference>
<dbReference type="RefSeq" id="WP_048671810.1">
    <property type="nucleotide sequence ID" value="NZ_CBTJ020000030.1"/>
</dbReference>
<sequence length="194" mass="21816">MSAYFRLDSSISRGVFRVIAALVVLSGCAQQDLTDVQQFVEKTKRETPIRKPDPPPEIKPYTPFAYTAQGIKDPFIIAPFAQEEELEITQEAAARVGNYNGIRPDPNRVREELEKYSLGSLKMMGTFRMGGAKELWGLVLAPDGVVHRVQKNNYLGTNHGKILNITEQRVDLKEIVPDGPGRWQERDAFLSLTQ</sequence>
<dbReference type="Gene3D" id="2.30.30.830">
    <property type="match status" value="1"/>
</dbReference>
<proteinExistence type="predicted"/>
<dbReference type="InterPro" id="IPR007446">
    <property type="entry name" value="PilP"/>
</dbReference>
<evidence type="ECO:0000313" key="2">
    <source>
        <dbReference type="Proteomes" id="UP000035760"/>
    </source>
</evidence>
<dbReference type="OrthoDB" id="5296580at2"/>
<dbReference type="AlphaFoldDB" id="W6M661"/>
<reference evidence="1" key="1">
    <citation type="submission" date="2013-07" db="EMBL/GenBank/DDBJ databases">
        <authorList>
            <person name="McIlroy S."/>
        </authorList>
    </citation>
    <scope>NUCLEOTIDE SEQUENCE [LARGE SCALE GENOMIC DNA]</scope>
    <source>
        <strain evidence="1">Run_A_D11</strain>
    </source>
</reference>
<dbReference type="PROSITE" id="PS51257">
    <property type="entry name" value="PROKAR_LIPOPROTEIN"/>
    <property type="match status" value="1"/>
</dbReference>
<dbReference type="STRING" id="1400863.BN873_240012"/>
<gene>
    <name evidence="1" type="ORF">BN873_240012</name>
</gene>
<keyword evidence="2" id="KW-1185">Reference proteome</keyword>
<dbReference type="Pfam" id="PF04351">
    <property type="entry name" value="PilP"/>
    <property type="match status" value="1"/>
</dbReference>
<accession>W6M661</accession>
<dbReference type="Proteomes" id="UP000035760">
    <property type="component" value="Unassembled WGS sequence"/>
</dbReference>